<evidence type="ECO:0000313" key="2">
    <source>
        <dbReference type="Proteomes" id="UP000594263"/>
    </source>
</evidence>
<reference evidence="1" key="1">
    <citation type="submission" date="2021-01" db="UniProtKB">
        <authorList>
            <consortium name="EnsemblPlants"/>
        </authorList>
    </citation>
    <scope>IDENTIFICATION</scope>
</reference>
<dbReference type="SUPFAM" id="SSF48452">
    <property type="entry name" value="TPR-like"/>
    <property type="match status" value="1"/>
</dbReference>
<protein>
    <submittedName>
        <fullName evidence="1">Uncharacterized protein</fullName>
    </submittedName>
</protein>
<organism evidence="1 2">
    <name type="scientific">Kalanchoe fedtschenkoi</name>
    <name type="common">Lavender scallops</name>
    <name type="synonym">South American air plant</name>
    <dbReference type="NCBI Taxonomy" id="63787"/>
    <lineage>
        <taxon>Eukaryota</taxon>
        <taxon>Viridiplantae</taxon>
        <taxon>Streptophyta</taxon>
        <taxon>Embryophyta</taxon>
        <taxon>Tracheophyta</taxon>
        <taxon>Spermatophyta</taxon>
        <taxon>Magnoliopsida</taxon>
        <taxon>eudicotyledons</taxon>
        <taxon>Gunneridae</taxon>
        <taxon>Pentapetalae</taxon>
        <taxon>Saxifragales</taxon>
        <taxon>Crassulaceae</taxon>
        <taxon>Kalanchoe</taxon>
    </lineage>
</organism>
<dbReference type="EnsemblPlants" id="Kaladp0011s0679.1.v1.1">
    <property type="protein sequence ID" value="Kaladp0011s0679.1.v1.1"/>
    <property type="gene ID" value="Kaladp0011s0679.v1.1"/>
</dbReference>
<dbReference type="PANTHER" id="PTHR47868">
    <property type="entry name" value="OS05G0457700 PROTEIN"/>
    <property type="match status" value="1"/>
</dbReference>
<dbReference type="GO" id="GO:0010073">
    <property type="term" value="P:meristem maintenance"/>
    <property type="evidence" value="ECO:0007669"/>
    <property type="project" value="EnsemblPlants"/>
</dbReference>
<proteinExistence type="predicted"/>
<dbReference type="Pfam" id="PF13374">
    <property type="entry name" value="TPR_10"/>
    <property type="match status" value="1"/>
</dbReference>
<dbReference type="PANTHER" id="PTHR47868:SF2">
    <property type="entry name" value="OS05G0457700 PROTEIN"/>
    <property type="match status" value="1"/>
</dbReference>
<dbReference type="Proteomes" id="UP000594263">
    <property type="component" value="Unplaced"/>
</dbReference>
<evidence type="ECO:0000313" key="1">
    <source>
        <dbReference type="EnsemblPlants" id="Kaladp0011s0679.1.v1.1"/>
    </source>
</evidence>
<dbReference type="AlphaFoldDB" id="A0A7N0RHL9"/>
<dbReference type="Gene3D" id="1.25.40.10">
    <property type="entry name" value="Tetratricopeptide repeat domain"/>
    <property type="match status" value="1"/>
</dbReference>
<keyword evidence="2" id="KW-1185">Reference proteome</keyword>
<dbReference type="GO" id="GO:1901703">
    <property type="term" value="P:protein localization involved in auxin polar transport"/>
    <property type="evidence" value="ECO:0007669"/>
    <property type="project" value="EnsemblPlants"/>
</dbReference>
<name>A0A7N0RHL9_KALFE</name>
<dbReference type="Gramene" id="Kaladp0011s0679.1.v1.1">
    <property type="protein sequence ID" value="Kaladp0011s0679.1.v1.1"/>
    <property type="gene ID" value="Kaladp0011s0679.v1.1"/>
</dbReference>
<accession>A0A7N0RHL9</accession>
<sequence length="431" mass="46961">MTIRAAIRNFKSAWRVGEHVIYPRTPLLSTSSPPFKSLHVAHVRDVIDGSKPNPVAVQMINYALSHARSQKSDESYAQGLLILEQCLSSQTSDADETSKGMVLLAMSSLLFERGNFDDATEKLKRIGELPNSALGVQVAAMEALVGLNLEMGLDDTSSRLADRGLQLLDSIDKGHASDVLGARIKAIKGLAELAVGNVDSAESFFPGVGTEKCCAGNVALSYGELLHVTRKFELAKEIYQEVIQGLSSSKDSEDACPLAACNMSPEHVLSAATCGLGQVEAHLGNFADAEEILTQALTKTEENFGLHHPRVGVILTCIALMFRQKSTMEHSSALLVQEGLYRRAIELLKAPPLDTEGAQTWTMRRDIIALARGGYAEVLNVQQNRKDEGERMKKWAEGAWRNRRLSLAEALEVSETSNKVPVVDARIIRVL</sequence>
<dbReference type="OMA" id="AWEATMG"/>
<dbReference type="InterPro" id="IPR011990">
    <property type="entry name" value="TPR-like_helical_dom_sf"/>
</dbReference>
<dbReference type="GO" id="GO:0005739">
    <property type="term" value="C:mitochondrion"/>
    <property type="evidence" value="ECO:0007669"/>
    <property type="project" value="EnsemblPlants"/>
</dbReference>